<evidence type="ECO:0000313" key="1">
    <source>
        <dbReference type="EMBL" id="JAG91601.1"/>
    </source>
</evidence>
<dbReference type="EMBL" id="GBZX01001139">
    <property type="protein sequence ID" value="JAG91601.1"/>
    <property type="molecule type" value="mRNA"/>
</dbReference>
<proteinExistence type="evidence at transcript level"/>
<protein>
    <submittedName>
        <fullName evidence="1">Putative secreted protein</fullName>
    </submittedName>
</protein>
<organism evidence="1">
    <name type="scientific">Amblyomma americanum</name>
    <name type="common">Lone star tick</name>
    <dbReference type="NCBI Taxonomy" id="6943"/>
    <lineage>
        <taxon>Eukaryota</taxon>
        <taxon>Metazoa</taxon>
        <taxon>Ecdysozoa</taxon>
        <taxon>Arthropoda</taxon>
        <taxon>Chelicerata</taxon>
        <taxon>Arachnida</taxon>
        <taxon>Acari</taxon>
        <taxon>Parasitiformes</taxon>
        <taxon>Ixodida</taxon>
        <taxon>Ixodoidea</taxon>
        <taxon>Ixodidae</taxon>
        <taxon>Amblyomminae</taxon>
        <taxon>Amblyomma</taxon>
    </lineage>
</organism>
<feature type="non-terminal residue" evidence="1">
    <location>
        <position position="100"/>
    </location>
</feature>
<sequence>MLALASVACVFSCRIEAGNNSSLTKLTPFVDGSKAALSLLRGDLLIPRVWSRISCRHCCVSSVPPCHFLCTPVHMYVPSLVGHDRTKRSTPELPLICRNF</sequence>
<dbReference type="AlphaFoldDB" id="A0A0C9RVQ2"/>
<reference evidence="1" key="1">
    <citation type="journal article" date="2015" name="PLoS ONE">
        <title>An Insight into the Sialome of the Lone Star Tick, Amblyomma americanum, with a Glimpse on Its Time Dependent Gene Expression.</title>
        <authorList>
            <person name="Karim S."/>
            <person name="Ribeiro J.M."/>
        </authorList>
    </citation>
    <scope>NUCLEOTIDE SEQUENCE</scope>
    <source>
        <tissue evidence="1">Salivary gland</tissue>
    </source>
</reference>
<name>A0A0C9RVQ2_AMBAM</name>
<accession>A0A0C9RVQ2</accession>